<dbReference type="Proteomes" id="UP000501690">
    <property type="component" value="Linkage Group LG4"/>
</dbReference>
<evidence type="ECO:0000313" key="2">
    <source>
        <dbReference type="EMBL" id="QCD89985.1"/>
    </source>
</evidence>
<keyword evidence="3" id="KW-1185">Reference proteome</keyword>
<reference evidence="2 3" key="1">
    <citation type="submission" date="2019-04" db="EMBL/GenBank/DDBJ databases">
        <title>An improved genome assembly and genetic linkage map for asparagus bean, Vigna unguiculata ssp. sesquipedialis.</title>
        <authorList>
            <person name="Xia Q."/>
            <person name="Zhang R."/>
            <person name="Dong Y."/>
        </authorList>
    </citation>
    <scope>NUCLEOTIDE SEQUENCE [LARGE SCALE GENOMIC DNA]</scope>
    <source>
        <tissue evidence="2">Leaf</tissue>
    </source>
</reference>
<dbReference type="AlphaFoldDB" id="A0A4D6LNN7"/>
<feature type="region of interest" description="Disordered" evidence="1">
    <location>
        <begin position="1"/>
        <end position="27"/>
    </location>
</feature>
<evidence type="ECO:0000256" key="1">
    <source>
        <dbReference type="SAM" id="MobiDB-lite"/>
    </source>
</evidence>
<feature type="compositionally biased region" description="Basic and acidic residues" evidence="1">
    <location>
        <begin position="17"/>
        <end position="26"/>
    </location>
</feature>
<gene>
    <name evidence="2" type="ORF">DEO72_LG4g937</name>
</gene>
<protein>
    <submittedName>
        <fullName evidence="2">Uncharacterized protein</fullName>
    </submittedName>
</protein>
<evidence type="ECO:0000313" key="3">
    <source>
        <dbReference type="Proteomes" id="UP000501690"/>
    </source>
</evidence>
<name>A0A4D6LNN7_VIGUN</name>
<dbReference type="EMBL" id="CP039348">
    <property type="protein sequence ID" value="QCD89985.1"/>
    <property type="molecule type" value="Genomic_DNA"/>
</dbReference>
<proteinExistence type="predicted"/>
<accession>A0A4D6LNN7</accession>
<sequence length="100" mass="11630">MTNGEKTKVANKKTFKRERDKSEKRLKPGRRGALIVECLYHKVSLKDVGFDVNKDIYEDRMDVDDTTIEKAEDKMAMIENVRDEDGVGYGFDEETMMNMM</sequence>
<organism evidence="2 3">
    <name type="scientific">Vigna unguiculata</name>
    <name type="common">Cowpea</name>
    <dbReference type="NCBI Taxonomy" id="3917"/>
    <lineage>
        <taxon>Eukaryota</taxon>
        <taxon>Viridiplantae</taxon>
        <taxon>Streptophyta</taxon>
        <taxon>Embryophyta</taxon>
        <taxon>Tracheophyta</taxon>
        <taxon>Spermatophyta</taxon>
        <taxon>Magnoliopsida</taxon>
        <taxon>eudicotyledons</taxon>
        <taxon>Gunneridae</taxon>
        <taxon>Pentapetalae</taxon>
        <taxon>rosids</taxon>
        <taxon>fabids</taxon>
        <taxon>Fabales</taxon>
        <taxon>Fabaceae</taxon>
        <taxon>Papilionoideae</taxon>
        <taxon>50 kb inversion clade</taxon>
        <taxon>NPAAA clade</taxon>
        <taxon>indigoferoid/millettioid clade</taxon>
        <taxon>Phaseoleae</taxon>
        <taxon>Vigna</taxon>
    </lineage>
</organism>